<proteinExistence type="predicted"/>
<organism evidence="2 3">
    <name type="scientific">Granulosicoccus antarcticus IMCC3135</name>
    <dbReference type="NCBI Taxonomy" id="1192854"/>
    <lineage>
        <taxon>Bacteria</taxon>
        <taxon>Pseudomonadati</taxon>
        <taxon>Pseudomonadota</taxon>
        <taxon>Gammaproteobacteria</taxon>
        <taxon>Chromatiales</taxon>
        <taxon>Granulosicoccaceae</taxon>
        <taxon>Granulosicoccus</taxon>
    </lineage>
</organism>
<evidence type="ECO:0000256" key="1">
    <source>
        <dbReference type="SAM" id="Phobius"/>
    </source>
</evidence>
<dbReference type="Proteomes" id="UP000250079">
    <property type="component" value="Chromosome"/>
</dbReference>
<sequence>MAGIQIINILLYALLWVSFGYLHSVLTRPSIKNRLPAHVRHGYRLAYNIVSAIHFLLVYLIGRALLDQSRFDLSLSNPAAFLYSLLSIGGVIVILLALRQYDLGLFSGISQLLKKNNPDGDVIEPLNTAGLNRWIRHPLYTGAFMYLWGGANSQFGLWTAIFASAYLLIGVHYEERKLIAVYGDAYINYKASVSKFLPLKF</sequence>
<keyword evidence="1" id="KW-0472">Membrane</keyword>
<gene>
    <name evidence="2" type="ORF">IMCC3135_20625</name>
</gene>
<keyword evidence="3" id="KW-1185">Reference proteome</keyword>
<feature type="transmembrane region" description="Helical" evidence="1">
    <location>
        <begin position="6"/>
        <end position="24"/>
    </location>
</feature>
<feature type="transmembrane region" description="Helical" evidence="1">
    <location>
        <begin position="78"/>
        <end position="98"/>
    </location>
</feature>
<dbReference type="KEGG" id="gai:IMCC3135_20625"/>
<evidence type="ECO:0008006" key="4">
    <source>
        <dbReference type="Google" id="ProtNLM"/>
    </source>
</evidence>
<accession>A0A2Z2NRW4</accession>
<dbReference type="EMBL" id="CP018632">
    <property type="protein sequence ID" value="ASJ74202.1"/>
    <property type="molecule type" value="Genomic_DNA"/>
</dbReference>
<reference evidence="2 3" key="1">
    <citation type="submission" date="2016-12" db="EMBL/GenBank/DDBJ databases">
        <authorList>
            <person name="Song W.-J."/>
            <person name="Kurnit D.M."/>
        </authorList>
    </citation>
    <scope>NUCLEOTIDE SEQUENCE [LARGE SCALE GENOMIC DNA]</scope>
    <source>
        <strain evidence="2 3">IMCC3135</strain>
    </source>
</reference>
<keyword evidence="1" id="KW-1133">Transmembrane helix</keyword>
<protein>
    <recommendedName>
        <fullName evidence="4">Methanethiol S-methyltransferase</fullName>
    </recommendedName>
</protein>
<evidence type="ECO:0000313" key="2">
    <source>
        <dbReference type="EMBL" id="ASJ74202.1"/>
    </source>
</evidence>
<feature type="transmembrane region" description="Helical" evidence="1">
    <location>
        <begin position="45"/>
        <end position="66"/>
    </location>
</feature>
<name>A0A2Z2NRW4_9GAMM</name>
<dbReference type="AlphaFoldDB" id="A0A2Z2NRW4"/>
<feature type="transmembrane region" description="Helical" evidence="1">
    <location>
        <begin position="155"/>
        <end position="173"/>
    </location>
</feature>
<dbReference type="Gene3D" id="1.20.120.1630">
    <property type="match status" value="1"/>
</dbReference>
<evidence type="ECO:0000313" key="3">
    <source>
        <dbReference type="Proteomes" id="UP000250079"/>
    </source>
</evidence>
<keyword evidence="1" id="KW-0812">Transmembrane</keyword>